<dbReference type="AlphaFoldDB" id="A0A1Y1RVM6"/>
<dbReference type="InterPro" id="IPR017871">
    <property type="entry name" value="ABC_transporter-like_CS"/>
</dbReference>
<dbReference type="CDD" id="cd03230">
    <property type="entry name" value="ABC_DR_subfamily_A"/>
    <property type="match status" value="1"/>
</dbReference>
<dbReference type="EMBL" id="MWQY01000016">
    <property type="protein sequence ID" value="ORC34058.1"/>
    <property type="molecule type" value="Genomic_DNA"/>
</dbReference>
<dbReference type="Pfam" id="PF00005">
    <property type="entry name" value="ABC_tran"/>
    <property type="match status" value="1"/>
</dbReference>
<dbReference type="InterPro" id="IPR003439">
    <property type="entry name" value="ABC_transporter-like_ATP-bd"/>
</dbReference>
<feature type="domain" description="ABC transporter" evidence="3">
    <location>
        <begin position="7"/>
        <end position="233"/>
    </location>
</feature>
<protein>
    <recommendedName>
        <fullName evidence="3">ABC transporter domain-containing protein</fullName>
    </recommendedName>
</protein>
<dbReference type="GO" id="GO:0005524">
    <property type="term" value="F:ATP binding"/>
    <property type="evidence" value="ECO:0007669"/>
    <property type="project" value="UniProtKB-KW"/>
</dbReference>
<dbReference type="PROSITE" id="PS50893">
    <property type="entry name" value="ABC_TRANSPORTER_2"/>
    <property type="match status" value="1"/>
</dbReference>
<dbReference type="PROSITE" id="PS00211">
    <property type="entry name" value="ABC_TRANSPORTER_1"/>
    <property type="match status" value="1"/>
</dbReference>
<organism evidence="4 5">
    <name type="scientific">Marispirochaeta aestuarii</name>
    <dbReference type="NCBI Taxonomy" id="1963862"/>
    <lineage>
        <taxon>Bacteria</taxon>
        <taxon>Pseudomonadati</taxon>
        <taxon>Spirochaetota</taxon>
        <taxon>Spirochaetia</taxon>
        <taxon>Spirochaetales</taxon>
        <taxon>Spirochaetaceae</taxon>
        <taxon>Marispirochaeta</taxon>
    </lineage>
</organism>
<keyword evidence="2" id="KW-0067">ATP-binding</keyword>
<accession>A0A1Y1RVM6</accession>
<dbReference type="InterPro" id="IPR027417">
    <property type="entry name" value="P-loop_NTPase"/>
</dbReference>
<reference evidence="4 5" key="1">
    <citation type="submission" date="2017-03" db="EMBL/GenBank/DDBJ databases">
        <title>Draft Genome sequence of Marispirochaeta sp. strain JC444.</title>
        <authorList>
            <person name="Shivani Y."/>
            <person name="Subhash Y."/>
            <person name="Sasikala C."/>
            <person name="Ramana C."/>
        </authorList>
    </citation>
    <scope>NUCLEOTIDE SEQUENCE [LARGE SCALE GENOMIC DNA]</scope>
    <source>
        <strain evidence="4 5">JC444</strain>
    </source>
</reference>
<dbReference type="Proteomes" id="UP000192343">
    <property type="component" value="Unassembled WGS sequence"/>
</dbReference>
<sequence length="301" mass="33057">MNAAKCIEAEAISKRYGEIRALEGVDIHAAAGEITGLIGPDGAGKSSFMRIVLGLLESDGGELKLFGETPERGRRGGIGYMPEVFSLYTDLTVEENMRFSFRIHGGRPAEYTARSERLYTFNRLSDFKAARAGTLSGGMKQKLALSCALMQEPRLLVLDEPTTGVDPLSRREFWRMLSELKREGIGILVSTPYMEEALQCDRIYLMNEGRILNAGAPRELIDGFDGRIIEFEDSELAPQDLRRELAAAWSGRPVYLSGRSVHLVLPAAAGDAAADLPTRSSGTSREIEPDLEDIFLAGILR</sequence>
<dbReference type="PANTHER" id="PTHR43038">
    <property type="entry name" value="ATP-BINDING CASSETTE, SUB-FAMILY H, MEMBER 1"/>
    <property type="match status" value="1"/>
</dbReference>
<dbReference type="Gene3D" id="3.40.50.300">
    <property type="entry name" value="P-loop containing nucleotide triphosphate hydrolases"/>
    <property type="match status" value="1"/>
</dbReference>
<name>A0A1Y1RVM6_9SPIO</name>
<proteinExistence type="predicted"/>
<comment type="caution">
    <text evidence="4">The sequence shown here is derived from an EMBL/GenBank/DDBJ whole genome shotgun (WGS) entry which is preliminary data.</text>
</comment>
<dbReference type="OrthoDB" id="9775135at2"/>
<gene>
    <name evidence="4" type="ORF">B4O97_14330</name>
</gene>
<dbReference type="STRING" id="1963862.B4O97_14330"/>
<dbReference type="InterPro" id="IPR003593">
    <property type="entry name" value="AAA+_ATPase"/>
</dbReference>
<evidence type="ECO:0000256" key="2">
    <source>
        <dbReference type="ARBA" id="ARBA00022840"/>
    </source>
</evidence>
<dbReference type="RefSeq" id="WP_083051831.1">
    <property type="nucleotide sequence ID" value="NZ_MWQY01000016.1"/>
</dbReference>
<keyword evidence="5" id="KW-1185">Reference proteome</keyword>
<evidence type="ECO:0000313" key="5">
    <source>
        <dbReference type="Proteomes" id="UP000192343"/>
    </source>
</evidence>
<keyword evidence="1" id="KW-0547">Nucleotide-binding</keyword>
<dbReference type="GO" id="GO:0016887">
    <property type="term" value="F:ATP hydrolysis activity"/>
    <property type="evidence" value="ECO:0007669"/>
    <property type="project" value="InterPro"/>
</dbReference>
<dbReference type="SMART" id="SM00382">
    <property type="entry name" value="AAA"/>
    <property type="match status" value="1"/>
</dbReference>
<evidence type="ECO:0000259" key="3">
    <source>
        <dbReference type="PROSITE" id="PS50893"/>
    </source>
</evidence>
<dbReference type="PANTHER" id="PTHR43038:SF3">
    <property type="entry name" value="ABC TRANSPORTER G FAMILY MEMBER 20 ISOFORM X1"/>
    <property type="match status" value="1"/>
</dbReference>
<dbReference type="SUPFAM" id="SSF52540">
    <property type="entry name" value="P-loop containing nucleoside triphosphate hydrolases"/>
    <property type="match status" value="1"/>
</dbReference>
<evidence type="ECO:0000313" key="4">
    <source>
        <dbReference type="EMBL" id="ORC34058.1"/>
    </source>
</evidence>
<evidence type="ECO:0000256" key="1">
    <source>
        <dbReference type="ARBA" id="ARBA00022741"/>
    </source>
</evidence>